<name>A0A0L8GQC8_OCTBM</name>
<reference evidence="1" key="1">
    <citation type="submission" date="2015-07" db="EMBL/GenBank/DDBJ databases">
        <title>MeaNS - Measles Nucleotide Surveillance Program.</title>
        <authorList>
            <person name="Tran T."/>
            <person name="Druce J."/>
        </authorList>
    </citation>
    <scope>NUCLEOTIDE SEQUENCE</scope>
    <source>
        <strain evidence="1">UCB-OBI-ISO-001</strain>
        <tissue evidence="1">Gonad</tissue>
    </source>
</reference>
<organism evidence="1">
    <name type="scientific">Octopus bimaculoides</name>
    <name type="common">California two-spotted octopus</name>
    <dbReference type="NCBI Taxonomy" id="37653"/>
    <lineage>
        <taxon>Eukaryota</taxon>
        <taxon>Metazoa</taxon>
        <taxon>Spiralia</taxon>
        <taxon>Lophotrochozoa</taxon>
        <taxon>Mollusca</taxon>
        <taxon>Cephalopoda</taxon>
        <taxon>Coleoidea</taxon>
        <taxon>Octopodiformes</taxon>
        <taxon>Octopoda</taxon>
        <taxon>Incirrata</taxon>
        <taxon>Octopodidae</taxon>
        <taxon>Octopus</taxon>
    </lineage>
</organism>
<protein>
    <submittedName>
        <fullName evidence="1">Uncharacterized protein</fullName>
    </submittedName>
</protein>
<gene>
    <name evidence="1" type="ORF">OCBIM_22029838mg</name>
</gene>
<accession>A0A0L8GQC8</accession>
<proteinExistence type="predicted"/>
<evidence type="ECO:0000313" key="1">
    <source>
        <dbReference type="EMBL" id="KOF79153.1"/>
    </source>
</evidence>
<dbReference type="EMBL" id="KQ420828">
    <property type="protein sequence ID" value="KOF79153.1"/>
    <property type="molecule type" value="Genomic_DNA"/>
</dbReference>
<sequence length="91" mass="10202">MYIYRLLSFFNSGSCLIMCIYRTPSHPSSDTKTSNCLLLNNSSQNTLTKTTAASISLSHPCLTCILFFTSHYLHPPLHIIHNHTMSPTLLS</sequence>
<dbReference type="AlphaFoldDB" id="A0A0L8GQC8"/>